<proteinExistence type="predicted"/>
<comment type="caution">
    <text evidence="1">The sequence shown here is derived from an EMBL/GenBank/DDBJ whole genome shotgun (WGS) entry which is preliminary data.</text>
</comment>
<reference evidence="1 2" key="1">
    <citation type="submission" date="2020-07" db="EMBL/GenBank/DDBJ databases">
        <title>Sequencing the genomes of 1000 actinobacteria strains.</title>
        <authorList>
            <person name="Klenk H.-P."/>
        </authorList>
    </citation>
    <scope>NUCLEOTIDE SEQUENCE [LARGE SCALE GENOMIC DNA]</scope>
    <source>
        <strain evidence="1 2">DSM 18448</strain>
    </source>
</reference>
<sequence>MSDHQRAIELSQAECLHVRIHLQLVHGRRLTTQPSTTTTHHADGKLLAPADWLWTQLP</sequence>
<evidence type="ECO:0000313" key="2">
    <source>
        <dbReference type="Proteomes" id="UP000579605"/>
    </source>
</evidence>
<organism evidence="1 2">
    <name type="scientific">Actinopolymorpha rutila</name>
    <dbReference type="NCBI Taxonomy" id="446787"/>
    <lineage>
        <taxon>Bacteria</taxon>
        <taxon>Bacillati</taxon>
        <taxon>Actinomycetota</taxon>
        <taxon>Actinomycetes</taxon>
        <taxon>Propionibacteriales</taxon>
        <taxon>Actinopolymorphaceae</taxon>
        <taxon>Actinopolymorpha</taxon>
    </lineage>
</organism>
<dbReference type="EMBL" id="JACBZH010000001">
    <property type="protein sequence ID" value="NYH87638.1"/>
    <property type="molecule type" value="Genomic_DNA"/>
</dbReference>
<evidence type="ECO:0000313" key="1">
    <source>
        <dbReference type="EMBL" id="NYH87638.1"/>
    </source>
</evidence>
<accession>A0A852Z7N4</accession>
<dbReference type="RefSeq" id="WP_179785663.1">
    <property type="nucleotide sequence ID" value="NZ_BAAARR010000034.1"/>
</dbReference>
<protein>
    <submittedName>
        <fullName evidence="1">Uncharacterized protein</fullName>
    </submittedName>
</protein>
<dbReference type="AlphaFoldDB" id="A0A852Z7N4"/>
<keyword evidence="2" id="KW-1185">Reference proteome</keyword>
<gene>
    <name evidence="1" type="ORF">F4554_000276</name>
</gene>
<name>A0A852Z7N4_9ACTN</name>
<dbReference type="Proteomes" id="UP000579605">
    <property type="component" value="Unassembled WGS sequence"/>
</dbReference>